<reference evidence="10" key="1">
    <citation type="journal article" date="2019" name="Int. J. Syst. Evol. Microbiol.">
        <title>The Global Catalogue of Microorganisms (GCM) 10K type strain sequencing project: providing services to taxonomists for standard genome sequencing and annotation.</title>
        <authorList>
            <consortium name="The Broad Institute Genomics Platform"/>
            <consortium name="The Broad Institute Genome Sequencing Center for Infectious Disease"/>
            <person name="Wu L."/>
            <person name="Ma J."/>
        </authorList>
    </citation>
    <scope>NUCLEOTIDE SEQUENCE [LARGE SCALE GENOMIC DNA]</scope>
    <source>
        <strain evidence="10">JCM 16546</strain>
    </source>
</reference>
<comment type="similarity">
    <text evidence="7">Belongs to the binding-protein-dependent transport system permease family.</text>
</comment>
<evidence type="ECO:0000256" key="2">
    <source>
        <dbReference type="ARBA" id="ARBA00022448"/>
    </source>
</evidence>
<dbReference type="Pfam" id="PF00528">
    <property type="entry name" value="BPD_transp_1"/>
    <property type="match status" value="1"/>
</dbReference>
<evidence type="ECO:0000256" key="1">
    <source>
        <dbReference type="ARBA" id="ARBA00004651"/>
    </source>
</evidence>
<dbReference type="Gene3D" id="1.10.3720.10">
    <property type="entry name" value="MetI-like"/>
    <property type="match status" value="1"/>
</dbReference>
<feature type="domain" description="ABC transmembrane type-1" evidence="8">
    <location>
        <begin position="117"/>
        <end position="322"/>
    </location>
</feature>
<keyword evidence="4 7" id="KW-0812">Transmembrane</keyword>
<sequence length="351" mass="36218">MVAAGSPAPQPGGAAARARSVTAWIARRIGSALLVVWIVATIVFFALRASGDPLEAILGGPGSQAGPEAVALARETYGLDQPLIVQYALQLWRVATFQLGDSYARRQPVAELIGAQLPGTLVLAALALLLAWILALVGSVIAQTARGRAGRAAVGALRGLELVSTVMPQFWLGAVLILVFASSLRILPATSGGADPAGLVLPVVTLAIPIAGFLAQVSRDALQEADRAPFAVTARSRGAGETRVLLSHTLRHASLPALSLSGWAFGNLLSGAVVVESLFARPGLGRLLLDAAMSRDVPLVIGAVVVVAVMYVVVVTVVDALELLVDPRLRTAGTLRGRGSDERTPELAVGS</sequence>
<name>A0ABP7B4Y5_9MICO</name>
<feature type="transmembrane region" description="Helical" evidence="7">
    <location>
        <begin position="121"/>
        <end position="142"/>
    </location>
</feature>
<feature type="transmembrane region" description="Helical" evidence="7">
    <location>
        <begin position="162"/>
        <end position="187"/>
    </location>
</feature>
<dbReference type="InterPro" id="IPR000515">
    <property type="entry name" value="MetI-like"/>
</dbReference>
<feature type="transmembrane region" description="Helical" evidence="7">
    <location>
        <begin position="199"/>
        <end position="217"/>
    </location>
</feature>
<keyword evidence="5 7" id="KW-1133">Transmembrane helix</keyword>
<evidence type="ECO:0000256" key="4">
    <source>
        <dbReference type="ARBA" id="ARBA00022692"/>
    </source>
</evidence>
<dbReference type="PANTHER" id="PTHR43163">
    <property type="entry name" value="DIPEPTIDE TRANSPORT SYSTEM PERMEASE PROTEIN DPPB-RELATED"/>
    <property type="match status" value="1"/>
</dbReference>
<feature type="transmembrane region" description="Helical" evidence="7">
    <location>
        <begin position="299"/>
        <end position="321"/>
    </location>
</feature>
<evidence type="ECO:0000313" key="10">
    <source>
        <dbReference type="Proteomes" id="UP001410795"/>
    </source>
</evidence>
<keyword evidence="3" id="KW-1003">Cell membrane</keyword>
<accession>A0ABP7B4Y5</accession>
<proteinExistence type="inferred from homology"/>
<feature type="transmembrane region" description="Helical" evidence="7">
    <location>
        <begin position="257"/>
        <end position="279"/>
    </location>
</feature>
<evidence type="ECO:0000256" key="5">
    <source>
        <dbReference type="ARBA" id="ARBA00022989"/>
    </source>
</evidence>
<comment type="caution">
    <text evidence="9">The sequence shown here is derived from an EMBL/GenBank/DDBJ whole genome shotgun (WGS) entry which is preliminary data.</text>
</comment>
<dbReference type="PROSITE" id="PS50928">
    <property type="entry name" value="ABC_TM1"/>
    <property type="match status" value="1"/>
</dbReference>
<dbReference type="InterPro" id="IPR035906">
    <property type="entry name" value="MetI-like_sf"/>
</dbReference>
<dbReference type="InterPro" id="IPR045621">
    <property type="entry name" value="BPD_transp_1_N"/>
</dbReference>
<protein>
    <submittedName>
        <fullName evidence="9">ABC transporter permease</fullName>
    </submittedName>
</protein>
<dbReference type="PANTHER" id="PTHR43163:SF6">
    <property type="entry name" value="DIPEPTIDE TRANSPORT SYSTEM PERMEASE PROTEIN DPPB-RELATED"/>
    <property type="match status" value="1"/>
</dbReference>
<evidence type="ECO:0000256" key="3">
    <source>
        <dbReference type="ARBA" id="ARBA00022475"/>
    </source>
</evidence>
<evidence type="ECO:0000313" key="9">
    <source>
        <dbReference type="EMBL" id="GAA3647746.1"/>
    </source>
</evidence>
<feature type="transmembrane region" description="Helical" evidence="7">
    <location>
        <begin position="29"/>
        <end position="47"/>
    </location>
</feature>
<dbReference type="Pfam" id="PF19300">
    <property type="entry name" value="BPD_transp_1_N"/>
    <property type="match status" value="1"/>
</dbReference>
<dbReference type="Proteomes" id="UP001410795">
    <property type="component" value="Unassembled WGS sequence"/>
</dbReference>
<dbReference type="SUPFAM" id="SSF161098">
    <property type="entry name" value="MetI-like"/>
    <property type="match status" value="1"/>
</dbReference>
<keyword evidence="2 7" id="KW-0813">Transport</keyword>
<comment type="subcellular location">
    <subcellularLocation>
        <location evidence="1 7">Cell membrane</location>
        <topology evidence="1 7">Multi-pass membrane protein</topology>
    </subcellularLocation>
</comment>
<evidence type="ECO:0000259" key="8">
    <source>
        <dbReference type="PROSITE" id="PS50928"/>
    </source>
</evidence>
<evidence type="ECO:0000256" key="6">
    <source>
        <dbReference type="ARBA" id="ARBA00023136"/>
    </source>
</evidence>
<gene>
    <name evidence="9" type="ORF">GCM10022202_04000</name>
</gene>
<evidence type="ECO:0000256" key="7">
    <source>
        <dbReference type="RuleBase" id="RU363032"/>
    </source>
</evidence>
<keyword evidence="10" id="KW-1185">Reference proteome</keyword>
<dbReference type="CDD" id="cd06261">
    <property type="entry name" value="TM_PBP2"/>
    <property type="match status" value="1"/>
</dbReference>
<organism evidence="9 10">
    <name type="scientific">Microbacterium marinilacus</name>
    <dbReference type="NCBI Taxonomy" id="415209"/>
    <lineage>
        <taxon>Bacteria</taxon>
        <taxon>Bacillati</taxon>
        <taxon>Actinomycetota</taxon>
        <taxon>Actinomycetes</taxon>
        <taxon>Micrococcales</taxon>
        <taxon>Microbacteriaceae</taxon>
        <taxon>Microbacterium</taxon>
    </lineage>
</organism>
<keyword evidence="6 7" id="KW-0472">Membrane</keyword>
<dbReference type="EMBL" id="BAAAYV010000002">
    <property type="protein sequence ID" value="GAA3647746.1"/>
    <property type="molecule type" value="Genomic_DNA"/>
</dbReference>